<dbReference type="Pfam" id="PF02065">
    <property type="entry name" value="Melibiase"/>
    <property type="match status" value="1"/>
</dbReference>
<evidence type="ECO:0000256" key="1">
    <source>
        <dbReference type="ARBA" id="ARBA00001255"/>
    </source>
</evidence>
<dbReference type="PRINTS" id="PR00743">
    <property type="entry name" value="GLHYDRLASE36"/>
</dbReference>
<dbReference type="Pfam" id="PF16874">
    <property type="entry name" value="Glyco_hydro_36C"/>
    <property type="match status" value="1"/>
</dbReference>
<accession>A0A1B1SAM5</accession>
<keyword evidence="12" id="KW-1185">Reference proteome</keyword>
<feature type="domain" description="Glycosyl hydrolase family 36 C-terminal" evidence="9">
    <location>
        <begin position="636"/>
        <end position="730"/>
    </location>
</feature>
<evidence type="ECO:0000256" key="8">
    <source>
        <dbReference type="SAM" id="SignalP"/>
    </source>
</evidence>
<evidence type="ECO:0000259" key="9">
    <source>
        <dbReference type="Pfam" id="PF16874"/>
    </source>
</evidence>
<dbReference type="FunFam" id="3.20.20.70:FF:000118">
    <property type="entry name" value="Alpha-galactosidase"/>
    <property type="match status" value="1"/>
</dbReference>
<feature type="binding site" evidence="7">
    <location>
        <position position="426"/>
    </location>
    <ligand>
        <name>substrate</name>
    </ligand>
</feature>
<comment type="similarity">
    <text evidence="5">Belongs to the glycosyl hydrolase.</text>
</comment>
<dbReference type="Pfam" id="PF16875">
    <property type="entry name" value="Glyco_hydro_36N"/>
    <property type="match status" value="1"/>
</dbReference>
<dbReference type="GO" id="GO:0016052">
    <property type="term" value="P:carbohydrate catabolic process"/>
    <property type="evidence" value="ECO:0007669"/>
    <property type="project" value="InterPro"/>
</dbReference>
<evidence type="ECO:0000313" key="11">
    <source>
        <dbReference type="EMBL" id="ANU63842.2"/>
    </source>
</evidence>
<accession>A0A1Z2XI02</accession>
<dbReference type="InterPro" id="IPR031705">
    <property type="entry name" value="Glyco_hydro_36_C"/>
</dbReference>
<feature type="signal peptide" evidence="8">
    <location>
        <begin position="1"/>
        <end position="25"/>
    </location>
</feature>
<name>A0A1B1SAM5_9BACT</name>
<dbReference type="Gene3D" id="3.20.20.70">
    <property type="entry name" value="Aldolase class I"/>
    <property type="match status" value="1"/>
</dbReference>
<feature type="active site" description="Nucleophile" evidence="6">
    <location>
        <position position="464"/>
    </location>
</feature>
<evidence type="ECO:0000256" key="6">
    <source>
        <dbReference type="PIRSR" id="PIRSR005536-1"/>
    </source>
</evidence>
<evidence type="ECO:0000259" key="10">
    <source>
        <dbReference type="Pfam" id="PF16875"/>
    </source>
</evidence>
<protein>
    <recommendedName>
        <fullName evidence="2 5">Alpha-galactosidase</fullName>
        <ecNumber evidence="2 5">3.2.1.22</ecNumber>
    </recommendedName>
</protein>
<dbReference type="InterPro" id="IPR031704">
    <property type="entry name" value="Glyco_hydro_36_N"/>
</dbReference>
<dbReference type="Gene3D" id="2.70.98.60">
    <property type="entry name" value="alpha-galactosidase from lactobacil brevis"/>
    <property type="match status" value="1"/>
</dbReference>
<evidence type="ECO:0000256" key="5">
    <source>
        <dbReference type="PIRNR" id="PIRNR005536"/>
    </source>
</evidence>
<feature type="binding site" evidence="7">
    <location>
        <position position="512"/>
    </location>
    <ligand>
        <name>substrate</name>
    </ligand>
</feature>
<dbReference type="InterPro" id="IPR013785">
    <property type="entry name" value="Aldolase_TIM"/>
</dbReference>
<keyword evidence="8" id="KW-0732">Signal</keyword>
<dbReference type="InterPro" id="IPR038417">
    <property type="entry name" value="Alpga-gal_N_sf"/>
</dbReference>
<dbReference type="CDD" id="cd14791">
    <property type="entry name" value="GH36"/>
    <property type="match status" value="1"/>
</dbReference>
<evidence type="ECO:0000256" key="7">
    <source>
        <dbReference type="PIRSR" id="PIRSR005536-2"/>
    </source>
</evidence>
<dbReference type="SUPFAM" id="SSF51445">
    <property type="entry name" value="(Trans)glycosidases"/>
    <property type="match status" value="1"/>
</dbReference>
<dbReference type="InterPro" id="IPR050985">
    <property type="entry name" value="Alpha-glycosidase_related"/>
</dbReference>
<evidence type="ECO:0000256" key="3">
    <source>
        <dbReference type="ARBA" id="ARBA00022801"/>
    </source>
</evidence>
<gene>
    <name evidence="11" type="ORF">A4V02_08955</name>
</gene>
<dbReference type="PIRSF" id="PIRSF005536">
    <property type="entry name" value="Agal"/>
    <property type="match status" value="1"/>
</dbReference>
<reference evidence="12" key="1">
    <citation type="submission" date="2016-04" db="EMBL/GenBank/DDBJ databases">
        <title>Complete Genome Sequences of Twelve Strains of a Stable Defined Moderately Diverse Mouse Microbiota 2 (sDMDMm2).</title>
        <authorList>
            <person name="Uchimura Y."/>
            <person name="Wyss M."/>
            <person name="Brugiroux S."/>
            <person name="Limenitakis J.P."/>
            <person name="Stecher B."/>
            <person name="McCoy K.D."/>
            <person name="Macpherson A.J."/>
        </authorList>
    </citation>
    <scope>NUCLEOTIDE SEQUENCE [LARGE SCALE GENOMIC DNA]</scope>
    <source>
        <strain evidence="12">YL27</strain>
    </source>
</reference>
<dbReference type="Proteomes" id="UP000186351">
    <property type="component" value="Chromosome"/>
</dbReference>
<dbReference type="Gene3D" id="2.60.40.1180">
    <property type="entry name" value="Golgi alpha-mannosidase II"/>
    <property type="match status" value="1"/>
</dbReference>
<dbReference type="InterPro" id="IPR002252">
    <property type="entry name" value="Glyco_hydro_36"/>
</dbReference>
<proteinExistence type="inferred from homology"/>
<dbReference type="GeneID" id="65536994"/>
<organism evidence="11 12">
    <name type="scientific">Muribaculum intestinale</name>
    <dbReference type="NCBI Taxonomy" id="1796646"/>
    <lineage>
        <taxon>Bacteria</taxon>
        <taxon>Pseudomonadati</taxon>
        <taxon>Bacteroidota</taxon>
        <taxon>Bacteroidia</taxon>
        <taxon>Bacteroidales</taxon>
        <taxon>Muribaculaceae</taxon>
        <taxon>Muribaculum</taxon>
    </lineage>
</organism>
<feature type="binding site" evidence="7">
    <location>
        <begin position="346"/>
        <end position="347"/>
    </location>
    <ligand>
        <name>substrate</name>
    </ligand>
</feature>
<dbReference type="RefSeq" id="WP_084274068.1">
    <property type="nucleotide sequence ID" value="NZ_CAJTAP010000003.1"/>
</dbReference>
<dbReference type="PANTHER" id="PTHR43053">
    <property type="entry name" value="GLYCOSIDASE FAMILY 31"/>
    <property type="match status" value="1"/>
</dbReference>
<dbReference type="OrthoDB" id="9758822at2"/>
<dbReference type="EMBL" id="CP015402">
    <property type="protein sequence ID" value="ANU63842.2"/>
    <property type="molecule type" value="Genomic_DNA"/>
</dbReference>
<feature type="domain" description="Glycosyl hydrolase family 36 N-terminal" evidence="10">
    <location>
        <begin position="46"/>
        <end position="267"/>
    </location>
</feature>
<feature type="binding site" evidence="7">
    <location>
        <position position="534"/>
    </location>
    <ligand>
        <name>substrate</name>
    </ligand>
</feature>
<comment type="catalytic activity">
    <reaction evidence="1 5">
        <text>Hydrolysis of terminal, non-reducing alpha-D-galactose residues in alpha-D-galactosides, including galactose oligosaccharides, galactomannans and galactolipids.</text>
        <dbReference type="EC" id="3.2.1.22"/>
    </reaction>
</comment>
<sequence length="733" mass="82588">MNLKLSMAYASLLALPMLGLSDISAEIVHVSTPATSLVLKADKGKELRFYHYGDKLSDEDIRSMTSSGAPAVNAYPPYGMNTRRETAVAATHTDGNMTLDLVVDRVEREGNVTSVSLKDKYYPFYVRLNYRTYPETDIIEMWSDISHGEKGDVVLSEYASGYIALPYGDVWTSNLYGEWAKEGWLEELPLPHGVKVVKSRDQLRPNHAAHGEMMFSLDGKPQERSGRIVGAALCYPGAFKLRTLNDNSNWIHFFAGINEEHSPYHLAKGETFTTPVLAVTYSNNGMGQVSRNFHRWGRDTKLAHGDKLRDVLLNSWEGVYFDIKEHEMVQMMEDIASLGGELFVMDDGWFGHKYPRDNNQQGLGDWVVDTNKLPNGIKGLTGAAKKSGVKFGIWIEPEMLDEKSELYEKHPEYIIKASNRANMPGRGKAQVALDLANPKCQDIVFTIVDTLMTKYPEIAYIKWDANNAMAIHGSQYLSTDRQSHNNIEYWRGLTKTLDRIRAKHPDVVIQACSSGGGRVNYGYLPWFDEYWTSDNTDALQRVYIQWGTSYFFPAIGMGSHISAAPNHQTGRRTSLKYRTDVAMAGRLGMELQPKDMTVAEKEQTRRAIADYKAIRPVVQLGDLYRLQSPFDKKGVASLMYVSPDKKQAAFFWWKTESMAAEQLHRVPMDGLDPDKIYRVKELNRIDNKALPFEGKTFSGRALMSNGLPMPAFHSVDKADATDFSSRVLVLEAL</sequence>
<dbReference type="GO" id="GO:0004557">
    <property type="term" value="F:alpha-galactosidase activity"/>
    <property type="evidence" value="ECO:0007669"/>
    <property type="project" value="UniProtKB-UniRule"/>
</dbReference>
<evidence type="ECO:0000313" key="12">
    <source>
        <dbReference type="Proteomes" id="UP000186351"/>
    </source>
</evidence>
<evidence type="ECO:0000256" key="2">
    <source>
        <dbReference type="ARBA" id="ARBA00012755"/>
    </source>
</evidence>
<evidence type="ECO:0000256" key="4">
    <source>
        <dbReference type="ARBA" id="ARBA00023295"/>
    </source>
</evidence>
<dbReference type="KEGG" id="pary:A4V02_08955"/>
<keyword evidence="4 5" id="KW-0326">Glycosidase</keyword>
<feature type="active site" description="Proton donor" evidence="6">
    <location>
        <position position="534"/>
    </location>
</feature>
<dbReference type="PANTHER" id="PTHR43053:SF3">
    <property type="entry name" value="ALPHA-GALACTOSIDASE C-RELATED"/>
    <property type="match status" value="1"/>
</dbReference>
<dbReference type="STRING" id="1796646.A4V02_08955"/>
<feature type="chain" id="PRO_5010706292" description="Alpha-galactosidase" evidence="8">
    <location>
        <begin position="26"/>
        <end position="733"/>
    </location>
</feature>
<dbReference type="EC" id="3.2.1.22" evidence="2 5"/>
<dbReference type="InterPro" id="IPR017853">
    <property type="entry name" value="GH"/>
</dbReference>
<dbReference type="InterPro" id="IPR013780">
    <property type="entry name" value="Glyco_hydro_b"/>
</dbReference>
<keyword evidence="3 5" id="KW-0378">Hydrolase</keyword>
<feature type="binding site" evidence="7">
    <location>
        <begin position="462"/>
        <end position="466"/>
    </location>
    <ligand>
        <name>substrate</name>
    </ligand>
</feature>
<dbReference type="AlphaFoldDB" id="A0A1B1SAM5"/>
<feature type="binding site" evidence="7">
    <location>
        <position position="179"/>
    </location>
    <ligand>
        <name>substrate</name>
    </ligand>
</feature>